<feature type="non-terminal residue" evidence="2">
    <location>
        <position position="40"/>
    </location>
</feature>
<dbReference type="InterPro" id="IPR002350">
    <property type="entry name" value="Kazal_dom"/>
</dbReference>
<dbReference type="Pfam" id="PF00050">
    <property type="entry name" value="Kazal_1"/>
    <property type="match status" value="1"/>
</dbReference>
<keyword evidence="3" id="KW-1185">Reference proteome</keyword>
<evidence type="ECO:0000313" key="2">
    <source>
        <dbReference type="EMBL" id="CAG7725889.1"/>
    </source>
</evidence>
<feature type="non-terminal residue" evidence="2">
    <location>
        <position position="1"/>
    </location>
</feature>
<proteinExistence type="predicted"/>
<name>A0A8J2JXF8_9HEXA</name>
<dbReference type="Proteomes" id="UP000708208">
    <property type="component" value="Unassembled WGS sequence"/>
</dbReference>
<dbReference type="AlphaFoldDB" id="A0A8J2JXF8"/>
<sequence>DHRTYSNPCLLRCNRKQCNKKLRSAHRGRCEKKSKKRGNK</sequence>
<dbReference type="EMBL" id="CAJVCH010128111">
    <property type="protein sequence ID" value="CAG7725889.1"/>
    <property type="molecule type" value="Genomic_DNA"/>
</dbReference>
<reference evidence="2" key="1">
    <citation type="submission" date="2021-06" db="EMBL/GenBank/DDBJ databases">
        <authorList>
            <person name="Hodson N. C."/>
            <person name="Mongue J. A."/>
            <person name="Jaron S. K."/>
        </authorList>
    </citation>
    <scope>NUCLEOTIDE SEQUENCE</scope>
</reference>
<feature type="domain" description="Kazal-like" evidence="1">
    <location>
        <begin position="1"/>
        <end position="32"/>
    </location>
</feature>
<gene>
    <name evidence="2" type="ORF">AFUS01_LOCUS14828</name>
</gene>
<organism evidence="2 3">
    <name type="scientific">Allacma fusca</name>
    <dbReference type="NCBI Taxonomy" id="39272"/>
    <lineage>
        <taxon>Eukaryota</taxon>
        <taxon>Metazoa</taxon>
        <taxon>Ecdysozoa</taxon>
        <taxon>Arthropoda</taxon>
        <taxon>Hexapoda</taxon>
        <taxon>Collembola</taxon>
        <taxon>Symphypleona</taxon>
        <taxon>Sminthuridae</taxon>
        <taxon>Allacma</taxon>
    </lineage>
</organism>
<accession>A0A8J2JXF8</accession>
<evidence type="ECO:0000259" key="1">
    <source>
        <dbReference type="PROSITE" id="PS51465"/>
    </source>
</evidence>
<dbReference type="OrthoDB" id="126772at2759"/>
<dbReference type="PROSITE" id="PS51465">
    <property type="entry name" value="KAZAL_2"/>
    <property type="match status" value="1"/>
</dbReference>
<evidence type="ECO:0000313" key="3">
    <source>
        <dbReference type="Proteomes" id="UP000708208"/>
    </source>
</evidence>
<protein>
    <recommendedName>
        <fullName evidence="1">Kazal-like domain-containing protein</fullName>
    </recommendedName>
</protein>
<comment type="caution">
    <text evidence="2">The sequence shown here is derived from an EMBL/GenBank/DDBJ whole genome shotgun (WGS) entry which is preliminary data.</text>
</comment>